<dbReference type="InterPro" id="IPR018060">
    <property type="entry name" value="HTH_AraC"/>
</dbReference>
<dbReference type="RefSeq" id="WP_254167489.1">
    <property type="nucleotide sequence ID" value="NZ_JANAFB010000030.1"/>
</dbReference>
<reference evidence="6" key="1">
    <citation type="submission" date="2022-06" db="EMBL/GenBank/DDBJ databases">
        <title>Rothia sp. isolated from sandalwood seedling.</title>
        <authorList>
            <person name="Tuikhar N."/>
            <person name="Kirdat K."/>
            <person name="Thorat V."/>
            <person name="Swetha P."/>
            <person name="Padma S."/>
            <person name="Sundararaj R."/>
            <person name="Yadav A."/>
        </authorList>
    </citation>
    <scope>NUCLEOTIDE SEQUENCE</scope>
    <source>
        <strain evidence="6">AR01</strain>
    </source>
</reference>
<evidence type="ECO:0000313" key="7">
    <source>
        <dbReference type="Proteomes" id="UP001139502"/>
    </source>
</evidence>
<dbReference type="PROSITE" id="PS00041">
    <property type="entry name" value="HTH_ARAC_FAMILY_1"/>
    <property type="match status" value="1"/>
</dbReference>
<evidence type="ECO:0000259" key="5">
    <source>
        <dbReference type="PROSITE" id="PS01124"/>
    </source>
</evidence>
<organism evidence="6 7">
    <name type="scientific">Rothia santali</name>
    <dbReference type="NCBI Taxonomy" id="2949643"/>
    <lineage>
        <taxon>Bacteria</taxon>
        <taxon>Bacillati</taxon>
        <taxon>Actinomycetota</taxon>
        <taxon>Actinomycetes</taxon>
        <taxon>Micrococcales</taxon>
        <taxon>Micrococcaceae</taxon>
        <taxon>Rothia</taxon>
    </lineage>
</organism>
<dbReference type="InterPro" id="IPR009057">
    <property type="entry name" value="Homeodomain-like_sf"/>
</dbReference>
<dbReference type="GO" id="GO:0003700">
    <property type="term" value="F:DNA-binding transcription factor activity"/>
    <property type="evidence" value="ECO:0007669"/>
    <property type="project" value="InterPro"/>
</dbReference>
<dbReference type="Proteomes" id="UP001139502">
    <property type="component" value="Unassembled WGS sequence"/>
</dbReference>
<gene>
    <name evidence="6" type="ORF">NBM05_11480</name>
</gene>
<feature type="domain" description="HTH araC/xylS-type" evidence="5">
    <location>
        <begin position="226"/>
        <end position="324"/>
    </location>
</feature>
<proteinExistence type="predicted"/>
<feature type="region of interest" description="Disordered" evidence="4">
    <location>
        <begin position="1"/>
        <end position="30"/>
    </location>
</feature>
<keyword evidence="2" id="KW-0238">DNA-binding</keyword>
<protein>
    <submittedName>
        <fullName evidence="6">AraC family transcriptional regulator</fullName>
    </submittedName>
</protein>
<dbReference type="AlphaFoldDB" id="A0A9X2HC23"/>
<dbReference type="PROSITE" id="PS01124">
    <property type="entry name" value="HTH_ARAC_FAMILY_2"/>
    <property type="match status" value="1"/>
</dbReference>
<dbReference type="PRINTS" id="PR00032">
    <property type="entry name" value="HTHARAC"/>
</dbReference>
<dbReference type="Gene3D" id="1.10.10.60">
    <property type="entry name" value="Homeodomain-like"/>
    <property type="match status" value="1"/>
</dbReference>
<sequence length="326" mass="35049">MAAPSPRADAGPEPGPAGFGAGSADFSSGPAGFGAGPASFGAAERELVPLDSASGLRWFQHDHPHPLGRWHHHPEIEVHLITASTGTAHVGTAVRVFEPGSLYLVGGGLPHHWVSSLRPGETVPGRDLLLQIDPLLPARLTAILPALGALEGLLDDAAHGLEFTGPTRERAASILVSMRDTTGITRFAAAMTLLSTLTTAPREDREVLDPHHASRALPRRENELFDRALHYVHAHLNGPLRMDDVARELTMSASAVSRLFTRATSVGFSRTVTRLRVTEACRLLRTTDLPVGEVCWEAGFANLSNFNRRFREETGVTPREYRGAAS</sequence>
<comment type="caution">
    <text evidence="6">The sequence shown here is derived from an EMBL/GenBank/DDBJ whole genome shotgun (WGS) entry which is preliminary data.</text>
</comment>
<dbReference type="SMART" id="SM00342">
    <property type="entry name" value="HTH_ARAC"/>
    <property type="match status" value="1"/>
</dbReference>
<dbReference type="EMBL" id="JANAFB010000030">
    <property type="protein sequence ID" value="MCP3426606.1"/>
    <property type="molecule type" value="Genomic_DNA"/>
</dbReference>
<name>A0A9X2HC23_9MICC</name>
<dbReference type="PANTHER" id="PTHR43280">
    <property type="entry name" value="ARAC-FAMILY TRANSCRIPTIONAL REGULATOR"/>
    <property type="match status" value="1"/>
</dbReference>
<evidence type="ECO:0000256" key="4">
    <source>
        <dbReference type="SAM" id="MobiDB-lite"/>
    </source>
</evidence>
<dbReference type="SUPFAM" id="SSF46689">
    <property type="entry name" value="Homeodomain-like"/>
    <property type="match status" value="2"/>
</dbReference>
<dbReference type="InterPro" id="IPR020449">
    <property type="entry name" value="Tscrpt_reg_AraC-type_HTH"/>
</dbReference>
<dbReference type="InterPro" id="IPR018062">
    <property type="entry name" value="HTH_AraC-typ_CS"/>
</dbReference>
<dbReference type="GO" id="GO:0043565">
    <property type="term" value="F:sequence-specific DNA binding"/>
    <property type="evidence" value="ECO:0007669"/>
    <property type="project" value="InterPro"/>
</dbReference>
<keyword evidence="1" id="KW-0805">Transcription regulation</keyword>
<keyword evidence="7" id="KW-1185">Reference proteome</keyword>
<evidence type="ECO:0000256" key="1">
    <source>
        <dbReference type="ARBA" id="ARBA00023015"/>
    </source>
</evidence>
<evidence type="ECO:0000313" key="6">
    <source>
        <dbReference type="EMBL" id="MCP3426606.1"/>
    </source>
</evidence>
<evidence type="ECO:0000256" key="2">
    <source>
        <dbReference type="ARBA" id="ARBA00023125"/>
    </source>
</evidence>
<keyword evidence="3" id="KW-0804">Transcription</keyword>
<dbReference type="Pfam" id="PF12833">
    <property type="entry name" value="HTH_18"/>
    <property type="match status" value="1"/>
</dbReference>
<evidence type="ECO:0000256" key="3">
    <source>
        <dbReference type="ARBA" id="ARBA00023163"/>
    </source>
</evidence>
<dbReference type="SUPFAM" id="SSF51182">
    <property type="entry name" value="RmlC-like cupins"/>
    <property type="match status" value="1"/>
</dbReference>
<dbReference type="PANTHER" id="PTHR43280:SF27">
    <property type="entry name" value="TRANSCRIPTIONAL REGULATOR MTLR"/>
    <property type="match status" value="1"/>
</dbReference>
<dbReference type="InterPro" id="IPR011051">
    <property type="entry name" value="RmlC_Cupin_sf"/>
</dbReference>
<accession>A0A9X2HC23</accession>